<dbReference type="Proteomes" id="UP000319771">
    <property type="component" value="Unassembled WGS sequence"/>
</dbReference>
<evidence type="ECO:0000313" key="1">
    <source>
        <dbReference type="EMBL" id="TMQ73431.1"/>
    </source>
</evidence>
<reference evidence="1 2" key="1">
    <citation type="journal article" date="2019" name="Nat. Microbiol.">
        <title>Mediterranean grassland soil C-N compound turnover is dependent on rainfall and depth, and is mediated by genomically divergent microorganisms.</title>
        <authorList>
            <person name="Diamond S."/>
            <person name="Andeer P.F."/>
            <person name="Li Z."/>
            <person name="Crits-Christoph A."/>
            <person name="Burstein D."/>
            <person name="Anantharaman K."/>
            <person name="Lane K.R."/>
            <person name="Thomas B.C."/>
            <person name="Pan C."/>
            <person name="Northen T.R."/>
            <person name="Banfield J.F."/>
        </authorList>
    </citation>
    <scope>NUCLEOTIDE SEQUENCE [LARGE SCALE GENOMIC DNA]</scope>
    <source>
        <strain evidence="1">WS_11</strain>
    </source>
</reference>
<comment type="caution">
    <text evidence="1">The sequence shown here is derived from an EMBL/GenBank/DDBJ whole genome shotgun (WGS) entry which is preliminary data.</text>
</comment>
<sequence length="409" mass="45386">MALSDAPANRIRLRLLYSDTTHVWREVPLPSTDKGDNGISVATLDDTTALVAWTGIDEFGIHWGTLRGKTWTEGLPIQESGYSNRPRFRRRPSGGQWLAWGTSQPYILISTFSEGAWAYRQGLYCAYRDGLPQHYSQSPDLSRDEAEYPAVAWGAQDITATSTVCVCMSDESGFQMGEELAGSATDISPTIARDVNGDVWVAWWRYFDTTTWTHTYTNATCTTPSITTQGSQHTVSWTLSQATPGTWWAILRSTDGNAFYVAARVQAGGNPEMTWIDPIQSPDLPHYRIRRECVDARYQWLSPEATVSVGGSSSRGGHLILARLSSNPSGRPIRYELRNATSGALEVRVFDLRGRQLFRQRQYASGSGFDTIELDLASVSPAITSGLYFVRVVDASGRESPTGKFVWLR</sequence>
<dbReference type="EMBL" id="VBPB01000069">
    <property type="protein sequence ID" value="TMQ73431.1"/>
    <property type="molecule type" value="Genomic_DNA"/>
</dbReference>
<gene>
    <name evidence="1" type="ORF">E6K81_04765</name>
</gene>
<evidence type="ECO:0000313" key="2">
    <source>
        <dbReference type="Proteomes" id="UP000319771"/>
    </source>
</evidence>
<organism evidence="1 2">
    <name type="scientific">Eiseniibacteriota bacterium</name>
    <dbReference type="NCBI Taxonomy" id="2212470"/>
    <lineage>
        <taxon>Bacteria</taxon>
        <taxon>Candidatus Eiseniibacteriota</taxon>
    </lineage>
</organism>
<protein>
    <submittedName>
        <fullName evidence="1">T9SS type A sorting domain-containing protein</fullName>
    </submittedName>
</protein>
<dbReference type="NCBIfam" id="TIGR04183">
    <property type="entry name" value="Por_Secre_tail"/>
    <property type="match status" value="1"/>
</dbReference>
<accession>A0A538UBZ9</accession>
<dbReference type="InterPro" id="IPR026444">
    <property type="entry name" value="Secre_tail"/>
</dbReference>
<dbReference type="AlphaFoldDB" id="A0A538UBZ9"/>
<name>A0A538UBZ9_UNCEI</name>
<proteinExistence type="predicted"/>